<comment type="caution">
    <text evidence="1">The sequence shown here is derived from an EMBL/GenBank/DDBJ whole genome shotgun (WGS) entry which is preliminary data.</text>
</comment>
<proteinExistence type="predicted"/>
<keyword evidence="2" id="KW-1185">Reference proteome</keyword>
<protein>
    <recommendedName>
        <fullName evidence="3">Tc1-like transposase DDE domain-containing protein</fullName>
    </recommendedName>
</protein>
<evidence type="ECO:0000313" key="1">
    <source>
        <dbReference type="EMBL" id="KAJ8880495.1"/>
    </source>
</evidence>
<accession>A0ABQ9H8E4</accession>
<organism evidence="1 2">
    <name type="scientific">Dryococelus australis</name>
    <dbReference type="NCBI Taxonomy" id="614101"/>
    <lineage>
        <taxon>Eukaryota</taxon>
        <taxon>Metazoa</taxon>
        <taxon>Ecdysozoa</taxon>
        <taxon>Arthropoda</taxon>
        <taxon>Hexapoda</taxon>
        <taxon>Insecta</taxon>
        <taxon>Pterygota</taxon>
        <taxon>Neoptera</taxon>
        <taxon>Polyneoptera</taxon>
        <taxon>Phasmatodea</taxon>
        <taxon>Verophasmatodea</taxon>
        <taxon>Anareolatae</taxon>
        <taxon>Phasmatidae</taxon>
        <taxon>Eurycanthinae</taxon>
        <taxon>Dryococelus</taxon>
    </lineage>
</organism>
<dbReference type="Gene3D" id="3.30.420.10">
    <property type="entry name" value="Ribonuclease H-like superfamily/Ribonuclease H"/>
    <property type="match status" value="1"/>
</dbReference>
<sequence length="478" mass="54325">MDPCYFQDDNARCHVSRATMQWYADNNPAQIPDLNPIEHLWDKLDRRMMARQVRPKSIAQHLKWLQEEWRRIPVDVLQRLVESMPDRVAAVIAARSVPTRFEREISAKNSISSLLPVVVVSQRPRRAAVGFRKIMIHSFCASSHFPVETVDEWPHTTGPLPWRVLVHAATDQARIQIKAVHDKPPSGRVNMNKRILVLSEADFPTRGTVPASQMRREGVRDVAEGKRTIPREIFHDLLRDVRRQNTKETGSIKEACLRKVWLHLRVCVRNKGPHLRLEEFKETKLRLGVQYSSPLCIETSAYGAVLATLTCASSLLRRRRAVFLLMRCAMQTRSVTVGLHYAPLQRHGGNTARLARRSDEVLGVRVSVARIAPSLLDLGPQSWHTAVNNNISSGTICEDAPRGSQFERRIDISSTICLAKRDNTETRPLLKVQLRIYFFPQVVCGAPWAGRLACPPPTMTNRVQSPDGSLPDFHKWES</sequence>
<evidence type="ECO:0000313" key="2">
    <source>
        <dbReference type="Proteomes" id="UP001159363"/>
    </source>
</evidence>
<dbReference type="EMBL" id="JARBHB010000006">
    <property type="protein sequence ID" value="KAJ8880495.1"/>
    <property type="molecule type" value="Genomic_DNA"/>
</dbReference>
<reference evidence="1 2" key="1">
    <citation type="submission" date="2023-02" db="EMBL/GenBank/DDBJ databases">
        <title>LHISI_Scaffold_Assembly.</title>
        <authorList>
            <person name="Stuart O.P."/>
            <person name="Cleave R."/>
            <person name="Magrath M.J.L."/>
            <person name="Mikheyev A.S."/>
        </authorList>
    </citation>
    <scope>NUCLEOTIDE SEQUENCE [LARGE SCALE GENOMIC DNA]</scope>
    <source>
        <strain evidence="1">Daus_M_001</strain>
        <tissue evidence="1">Leg muscle</tissue>
    </source>
</reference>
<dbReference type="Proteomes" id="UP001159363">
    <property type="component" value="Chromosome 5"/>
</dbReference>
<evidence type="ECO:0008006" key="3">
    <source>
        <dbReference type="Google" id="ProtNLM"/>
    </source>
</evidence>
<name>A0ABQ9H8E4_9NEOP</name>
<dbReference type="InterPro" id="IPR036397">
    <property type="entry name" value="RNaseH_sf"/>
</dbReference>
<gene>
    <name evidence="1" type="ORF">PR048_016965</name>
</gene>